<dbReference type="PANTHER" id="PTHR22835:SF659">
    <property type="entry name" value="GDSL LIPASE_ACYLHYDROLASE, PUTATIVE (AFU_ORTHOLOGUE AFUA_2G00510)-RELATED"/>
    <property type="match status" value="1"/>
</dbReference>
<reference evidence="2 3" key="1">
    <citation type="submission" date="2023-10" db="EMBL/GenBank/DDBJ databases">
        <title>Chromosome-scale genome assembly provides insights into flower coloration mechanisms of Canna indica.</title>
        <authorList>
            <person name="Li C."/>
        </authorList>
    </citation>
    <scope>NUCLEOTIDE SEQUENCE [LARGE SCALE GENOMIC DNA]</scope>
    <source>
        <tissue evidence="2">Flower</tissue>
    </source>
</reference>
<dbReference type="Proteomes" id="UP001327560">
    <property type="component" value="Chromosome 2"/>
</dbReference>
<gene>
    <name evidence="2" type="ORF">Cni_G06634</name>
</gene>
<evidence type="ECO:0000313" key="2">
    <source>
        <dbReference type="EMBL" id="WOK97926.1"/>
    </source>
</evidence>
<evidence type="ECO:0000256" key="1">
    <source>
        <dbReference type="ARBA" id="ARBA00008668"/>
    </source>
</evidence>
<keyword evidence="3" id="KW-1185">Reference proteome</keyword>
<sequence length="123" mass="13404">MSERRVNGDSNSDTGGLAAGLGYPFPQQEGHTFFHHSSGRLCDGRLVIDLLLYTLSLVHVTCVKGPIDAEGFQNALCAIDIGQNDLSAVFYENSSYAQVIERIQSVIHEIRKAIEASVYTQGC</sequence>
<dbReference type="InterPro" id="IPR036514">
    <property type="entry name" value="SGNH_hydro_sf"/>
</dbReference>
<comment type="similarity">
    <text evidence="1">Belongs to the 'GDSL' lipolytic enzyme family.</text>
</comment>
<dbReference type="PANTHER" id="PTHR22835">
    <property type="entry name" value="ZINC FINGER FYVE DOMAIN CONTAINING PROTEIN"/>
    <property type="match status" value="1"/>
</dbReference>
<dbReference type="AlphaFoldDB" id="A0AAQ3JXK5"/>
<proteinExistence type="inferred from homology"/>
<name>A0AAQ3JXK5_9LILI</name>
<dbReference type="EMBL" id="CP136891">
    <property type="protein sequence ID" value="WOK97926.1"/>
    <property type="molecule type" value="Genomic_DNA"/>
</dbReference>
<accession>A0AAQ3JXK5</accession>
<dbReference type="Gene3D" id="3.40.50.1110">
    <property type="entry name" value="SGNH hydrolase"/>
    <property type="match status" value="1"/>
</dbReference>
<evidence type="ECO:0000313" key="3">
    <source>
        <dbReference type="Proteomes" id="UP001327560"/>
    </source>
</evidence>
<organism evidence="2 3">
    <name type="scientific">Canna indica</name>
    <name type="common">Indian-shot</name>
    <dbReference type="NCBI Taxonomy" id="4628"/>
    <lineage>
        <taxon>Eukaryota</taxon>
        <taxon>Viridiplantae</taxon>
        <taxon>Streptophyta</taxon>
        <taxon>Embryophyta</taxon>
        <taxon>Tracheophyta</taxon>
        <taxon>Spermatophyta</taxon>
        <taxon>Magnoliopsida</taxon>
        <taxon>Liliopsida</taxon>
        <taxon>Zingiberales</taxon>
        <taxon>Cannaceae</taxon>
        <taxon>Canna</taxon>
    </lineage>
</organism>
<protein>
    <submittedName>
        <fullName evidence="2">GDSL esterase/lipase</fullName>
    </submittedName>
</protein>